<dbReference type="InterPro" id="IPR002168">
    <property type="entry name" value="Lipase_GDXG_HIS_AS"/>
</dbReference>
<evidence type="ECO:0000256" key="3">
    <source>
        <dbReference type="SAM" id="MobiDB-lite"/>
    </source>
</evidence>
<dbReference type="Gene3D" id="3.40.50.1820">
    <property type="entry name" value="alpha/beta hydrolase"/>
    <property type="match status" value="1"/>
</dbReference>
<dbReference type="Proteomes" id="UP000785200">
    <property type="component" value="Unassembled WGS sequence"/>
</dbReference>
<feature type="region of interest" description="Disordered" evidence="3">
    <location>
        <begin position="1"/>
        <end position="59"/>
    </location>
</feature>
<evidence type="ECO:0000313" key="5">
    <source>
        <dbReference type="EMBL" id="KAG0652327.1"/>
    </source>
</evidence>
<protein>
    <submittedName>
        <fullName evidence="5">Carboxylesterase</fullName>
    </submittedName>
</protein>
<evidence type="ECO:0000313" key="6">
    <source>
        <dbReference type="Proteomes" id="UP000785200"/>
    </source>
</evidence>
<dbReference type="Pfam" id="PF07859">
    <property type="entry name" value="Abhydrolase_3"/>
    <property type="match status" value="1"/>
</dbReference>
<accession>A0A9P6VRM4</accession>
<comment type="caution">
    <text evidence="5">The sequence shown here is derived from an EMBL/GenBank/DDBJ whole genome shotgun (WGS) entry which is preliminary data.</text>
</comment>
<dbReference type="AlphaFoldDB" id="A0A9P6VRM4"/>
<reference evidence="5" key="1">
    <citation type="submission" date="2019-07" db="EMBL/GenBank/DDBJ databases">
        <title>Hyphodiscus hymeniophilus genome sequencing and assembly.</title>
        <authorList>
            <person name="Kramer G."/>
            <person name="Nodwell J."/>
        </authorList>
    </citation>
    <scope>NUCLEOTIDE SEQUENCE</scope>
    <source>
        <strain evidence="5">ATCC 34498</strain>
    </source>
</reference>
<evidence type="ECO:0000256" key="2">
    <source>
        <dbReference type="ARBA" id="ARBA00022801"/>
    </source>
</evidence>
<feature type="region of interest" description="Disordered" evidence="3">
    <location>
        <begin position="308"/>
        <end position="330"/>
    </location>
</feature>
<organism evidence="5 6">
    <name type="scientific">Hyphodiscus hymeniophilus</name>
    <dbReference type="NCBI Taxonomy" id="353542"/>
    <lineage>
        <taxon>Eukaryota</taxon>
        <taxon>Fungi</taxon>
        <taxon>Dikarya</taxon>
        <taxon>Ascomycota</taxon>
        <taxon>Pezizomycotina</taxon>
        <taxon>Leotiomycetes</taxon>
        <taxon>Helotiales</taxon>
        <taxon>Hyphodiscaceae</taxon>
        <taxon>Hyphodiscus</taxon>
    </lineage>
</organism>
<comment type="similarity">
    <text evidence="1">Belongs to the 'GDXG' lipolytic enzyme family.</text>
</comment>
<dbReference type="OrthoDB" id="5422510at2759"/>
<name>A0A9P6VRM4_9HELO</name>
<feature type="compositionally biased region" description="Polar residues" evidence="3">
    <location>
        <begin position="37"/>
        <end position="47"/>
    </location>
</feature>
<dbReference type="InterPro" id="IPR029058">
    <property type="entry name" value="AB_hydrolase_fold"/>
</dbReference>
<gene>
    <name evidence="5" type="ORF">D0Z07_1413</name>
</gene>
<keyword evidence="2" id="KW-0378">Hydrolase</keyword>
<feature type="compositionally biased region" description="Low complexity" evidence="3">
    <location>
        <begin position="311"/>
        <end position="325"/>
    </location>
</feature>
<dbReference type="EMBL" id="VNKQ01000003">
    <property type="protein sequence ID" value="KAG0652327.1"/>
    <property type="molecule type" value="Genomic_DNA"/>
</dbReference>
<dbReference type="PANTHER" id="PTHR42032:SF1">
    <property type="entry name" value="YALI0E30679P"/>
    <property type="match status" value="1"/>
</dbReference>
<feature type="domain" description="Alpha/beta hydrolase fold-3" evidence="4">
    <location>
        <begin position="553"/>
        <end position="763"/>
    </location>
</feature>
<evidence type="ECO:0000256" key="1">
    <source>
        <dbReference type="ARBA" id="ARBA00010515"/>
    </source>
</evidence>
<dbReference type="GO" id="GO:0016787">
    <property type="term" value="F:hydrolase activity"/>
    <property type="evidence" value="ECO:0007669"/>
    <property type="project" value="UniProtKB-KW"/>
</dbReference>
<dbReference type="SUPFAM" id="SSF53474">
    <property type="entry name" value="alpha/beta-Hydrolases"/>
    <property type="match status" value="1"/>
</dbReference>
<sequence>MADESPSVKRSTSPAITPIRRSFTVDESAQSRHRPQTNRVSVSNDTPSPKAARRRSSNFSEYSLNEARRTFQSSTDDLLLPKPSATGIESSHDSSVWHSAPLAFALLPAIGGMLFQNGSSVITDVMLLGLAAIFLNWSVRLPWDWYHSAQSIRNKEEYNGDIMVEEESEDDVLSFSQATMEEVPEEEAPKPSPKPIRRLPAHESATNELYTHEVLALLSCFIFPLLGAYLLHTIRSQLSRPSEGLVSNYNLTIFLLASELRPMAHLVKLIQSRTLHLQRVVNANPYDTVNGKDTGEIKDLVRRLEDLETRSSTAEPSPATSSEPALNGKQSAVLTTEVRRTMQPDLDALNRAVRRYEKRATLQAFQTESRLLDLEAKLNDAISLAAAAANNSHRQRGFTAIIVEWVATAIVLPLQAFAALASLPFKTIITLINFGKTSVTASQSVFLSMALTSDITVDITKFDPATVSEQTAKLNQHIINVFEPVPKWYEVGAAKYRQMRLSGETPLPAPKLLPEALDINLPSRESGRDIICRLVYPPSRKTPEERQKCRGTVLHIHGGGWVLGDHASHDNLLQLYANAGDLAVISVGYRLAPEDPFPKGPQDCIDVAEYLVQNSEKEYGGPLKFIGGESAGAHLSLVTTFYLLKAHPALKLSGLLLHFGCYDMTLLPNSRNYRKTLVLDRKIMEEFIKSFLPGKSLEEMKDPSISPYYEDLTPFRGKLPTALFTCGTDDPLLDDSVNMAIKWMVSGGEAIIKIYPGACHGFIGFPPDQLEEAGKALEDTKTFIKQCMA</sequence>
<dbReference type="PANTHER" id="PTHR42032">
    <property type="entry name" value="YALI0E30679P"/>
    <property type="match status" value="1"/>
</dbReference>
<proteinExistence type="inferred from homology"/>
<evidence type="ECO:0000259" key="4">
    <source>
        <dbReference type="Pfam" id="PF07859"/>
    </source>
</evidence>
<dbReference type="PROSITE" id="PS01173">
    <property type="entry name" value="LIPASE_GDXG_HIS"/>
    <property type="match status" value="1"/>
</dbReference>
<keyword evidence="6" id="KW-1185">Reference proteome</keyword>
<dbReference type="InterPro" id="IPR013094">
    <property type="entry name" value="AB_hydrolase_3"/>
</dbReference>